<dbReference type="EMBL" id="JAGZMZ010000018">
    <property type="protein sequence ID" value="MBS4884560.1"/>
    <property type="molecule type" value="Genomic_DNA"/>
</dbReference>
<dbReference type="AlphaFoldDB" id="A0A943A3J5"/>
<evidence type="ECO:0000313" key="3">
    <source>
        <dbReference type="Proteomes" id="UP000753219"/>
    </source>
</evidence>
<dbReference type="RefSeq" id="WP_004800860.1">
    <property type="nucleotide sequence ID" value="NZ_CABKNA010000001.1"/>
</dbReference>
<sequence>MKKVFSAVLMFALLALPMTMLSAKETSENELYSKVGNQFPSAINNVRLEAYLEAVEQQVFPGLEDDELLVHEKEDGGFLSSSIDDIESVKKYHEEVNGVECEIVTGKEAKEIYKQSLRQALIEEYNE</sequence>
<dbReference type="Proteomes" id="UP000753219">
    <property type="component" value="Unassembled WGS sequence"/>
</dbReference>
<accession>A0A943A3J5</accession>
<name>A0A943A3J5_9FIRM</name>
<feature type="chain" id="PRO_5037145533" evidence="1">
    <location>
        <begin position="24"/>
        <end position="127"/>
    </location>
</feature>
<dbReference type="GeneID" id="92794269"/>
<gene>
    <name evidence="2" type="ORF">KHZ85_07320</name>
</gene>
<proteinExistence type="predicted"/>
<feature type="signal peptide" evidence="1">
    <location>
        <begin position="1"/>
        <end position="23"/>
    </location>
</feature>
<protein>
    <submittedName>
        <fullName evidence="2">Uncharacterized protein</fullName>
    </submittedName>
</protein>
<keyword evidence="1" id="KW-0732">Signal</keyword>
<evidence type="ECO:0000256" key="1">
    <source>
        <dbReference type="SAM" id="SignalP"/>
    </source>
</evidence>
<reference evidence="2" key="1">
    <citation type="submission" date="2021-02" db="EMBL/GenBank/DDBJ databases">
        <title>Infant gut strain persistence is associated with maternal origin, phylogeny, and functional potential including surface adhesion and iron acquisition.</title>
        <authorList>
            <person name="Lou Y.C."/>
        </authorList>
    </citation>
    <scope>NUCLEOTIDE SEQUENCE</scope>
    <source>
        <strain evidence="2">L3_108_103G1_dasL3_108_103G1_concoct_2</strain>
    </source>
</reference>
<comment type="caution">
    <text evidence="2">The sequence shown here is derived from an EMBL/GenBank/DDBJ whole genome shotgun (WGS) entry which is preliminary data.</text>
</comment>
<evidence type="ECO:0000313" key="2">
    <source>
        <dbReference type="EMBL" id="MBS4884560.1"/>
    </source>
</evidence>
<organism evidence="2 3">
    <name type="scientific">Amedibacillus dolichus</name>
    <dbReference type="NCBI Taxonomy" id="31971"/>
    <lineage>
        <taxon>Bacteria</taxon>
        <taxon>Bacillati</taxon>
        <taxon>Bacillota</taxon>
        <taxon>Erysipelotrichia</taxon>
        <taxon>Erysipelotrichales</taxon>
        <taxon>Erysipelotrichaceae</taxon>
        <taxon>Amedibacillus</taxon>
    </lineage>
</organism>